<comment type="similarity">
    <text evidence="1">Belongs to the peptidase S33 family.</text>
</comment>
<dbReference type="InterPro" id="IPR051601">
    <property type="entry name" value="Serine_prot/Carboxylest_S33"/>
</dbReference>
<evidence type="ECO:0000313" key="4">
    <source>
        <dbReference type="EMBL" id="QUC07939.1"/>
    </source>
</evidence>
<keyword evidence="2 4" id="KW-0378">Hydrolase</keyword>
<gene>
    <name evidence="4" type="ORF">J5A65_13645</name>
</gene>
<evidence type="ECO:0000256" key="2">
    <source>
        <dbReference type="ARBA" id="ARBA00022801"/>
    </source>
</evidence>
<dbReference type="PANTHER" id="PTHR43248">
    <property type="entry name" value="2-SUCCINYL-6-HYDROXY-2,4-CYCLOHEXADIENE-1-CARBOXYLATE SYNTHASE"/>
    <property type="match status" value="1"/>
</dbReference>
<feature type="domain" description="AB hydrolase-1" evidence="3">
    <location>
        <begin position="39"/>
        <end position="374"/>
    </location>
</feature>
<accession>A0ABX7Y4Z9</accession>
<dbReference type="Proteomes" id="UP000678513">
    <property type="component" value="Chromosome"/>
</dbReference>
<name>A0ABX7Y4Z9_9ACTN</name>
<evidence type="ECO:0000256" key="1">
    <source>
        <dbReference type="ARBA" id="ARBA00010088"/>
    </source>
</evidence>
<dbReference type="Gene3D" id="3.40.50.1820">
    <property type="entry name" value="alpha/beta hydrolase"/>
    <property type="match status" value="1"/>
</dbReference>
<dbReference type="Pfam" id="PF00561">
    <property type="entry name" value="Abhydrolase_1"/>
    <property type="match status" value="1"/>
</dbReference>
<dbReference type="SUPFAM" id="SSF53474">
    <property type="entry name" value="alpha/beta-Hydrolases"/>
    <property type="match status" value="1"/>
</dbReference>
<protein>
    <submittedName>
        <fullName evidence="4">Alpha/beta hydrolase</fullName>
    </submittedName>
</protein>
<evidence type="ECO:0000313" key="5">
    <source>
        <dbReference type="Proteomes" id="UP000678513"/>
    </source>
</evidence>
<dbReference type="InterPro" id="IPR029058">
    <property type="entry name" value="AB_hydrolase_fold"/>
</dbReference>
<dbReference type="RefSeq" id="WP_212323225.1">
    <property type="nucleotide sequence ID" value="NZ_CP072384.1"/>
</dbReference>
<proteinExistence type="inferred from homology"/>
<dbReference type="EMBL" id="CP072384">
    <property type="protein sequence ID" value="QUC07939.1"/>
    <property type="molecule type" value="Genomic_DNA"/>
</dbReference>
<evidence type="ECO:0000259" key="3">
    <source>
        <dbReference type="Pfam" id="PF00561"/>
    </source>
</evidence>
<dbReference type="GO" id="GO:0016787">
    <property type="term" value="F:hydrolase activity"/>
    <property type="evidence" value="ECO:0007669"/>
    <property type="project" value="UniProtKB-KW"/>
</dbReference>
<reference evidence="4 5" key="1">
    <citation type="submission" date="2021-03" db="EMBL/GenBank/DDBJ databases">
        <title>Human Oral Microbial Genomes.</title>
        <authorList>
            <person name="Johnston C.D."/>
            <person name="Chen T."/>
            <person name="Dewhirst F.E."/>
        </authorList>
    </citation>
    <scope>NUCLEOTIDE SEQUENCE [LARGE SCALE GENOMIC DNA]</scope>
    <source>
        <strain evidence="4 5">DSMZ 100122</strain>
    </source>
</reference>
<organism evidence="4 5">
    <name type="scientific">Arachnia rubra</name>
    <dbReference type="NCBI Taxonomy" id="1547448"/>
    <lineage>
        <taxon>Bacteria</taxon>
        <taxon>Bacillati</taxon>
        <taxon>Actinomycetota</taxon>
        <taxon>Actinomycetes</taxon>
        <taxon>Propionibacteriales</taxon>
        <taxon>Propionibacteriaceae</taxon>
        <taxon>Arachnia</taxon>
    </lineage>
</organism>
<dbReference type="InterPro" id="IPR000073">
    <property type="entry name" value="AB_hydrolase_1"/>
</dbReference>
<sequence length="400" mass="43580">MPDYESDFIERPCQSAPGTIRLPYRRYRGTGTARGTCFFLGGGPGMSNLSFRPPEAWLDLMDVVVLEYRGVGKSAPVLRSPHFTKAVLKPVKRLSLAGSAAVADDLARGFADLRSQGVVFDDFGLTSMADDLEALRQQLGLGPVLLVAHSFGTRVAQVMQTRHRASVQGSLLLGSNTAPGLIWFPDEIQAVWRRWLSTQEAENTIGAEVAARLLDGWTRRGRWSASDSRALVTAFFIAFSGQSARQRVLRTMLAAQRGPSAAWWLMARLYSPVMRMIFSWPAFFVTGYVVDGDPTAVARADTQGGAAMFQSPSSLLFSGLDGFFEAGGRREEVTAIDYANTLLVSGEFDTSTPIERWPAEVPERHKVVLPGAGHTDSLAAARDTGASWLRHLMELPPVAG</sequence>
<keyword evidence="5" id="KW-1185">Reference proteome</keyword>